<proteinExistence type="predicted"/>
<dbReference type="PANTHER" id="PTHR21197">
    <property type="entry name" value="UDP-GALACTOPYRANOSE MUTASE"/>
    <property type="match status" value="1"/>
</dbReference>
<dbReference type="PANTHER" id="PTHR21197:SF0">
    <property type="entry name" value="UDP-GALACTOPYRANOSE MUTASE"/>
    <property type="match status" value="1"/>
</dbReference>
<name>D6Z047_DESAT</name>
<gene>
    <name evidence="1" type="ordered locus">DaAHT2_2415</name>
</gene>
<accession>D6Z047</accession>
<dbReference type="InterPro" id="IPR036188">
    <property type="entry name" value="FAD/NAD-bd_sf"/>
</dbReference>
<keyword evidence="2" id="KW-1185">Reference proteome</keyword>
<dbReference type="NCBIfam" id="NF005546">
    <property type="entry name" value="PRK07208.1-2"/>
    <property type="match status" value="1"/>
</dbReference>
<dbReference type="RefSeq" id="WP_013164592.1">
    <property type="nucleotide sequence ID" value="NC_014216.1"/>
</dbReference>
<organism evidence="1 2">
    <name type="scientific">Desulfurivibrio alkaliphilus (strain DSM 19089 / UNIQEM U267 / AHT2)</name>
    <dbReference type="NCBI Taxonomy" id="589865"/>
    <lineage>
        <taxon>Bacteria</taxon>
        <taxon>Pseudomonadati</taxon>
        <taxon>Thermodesulfobacteriota</taxon>
        <taxon>Desulfobulbia</taxon>
        <taxon>Desulfobulbales</taxon>
        <taxon>Desulfobulbaceae</taxon>
        <taxon>Desulfurivibrio</taxon>
    </lineage>
</organism>
<dbReference type="SUPFAM" id="SSF51905">
    <property type="entry name" value="FAD/NAD(P)-binding domain"/>
    <property type="match status" value="1"/>
</dbReference>
<dbReference type="GO" id="GO:0005829">
    <property type="term" value="C:cytosol"/>
    <property type="evidence" value="ECO:0007669"/>
    <property type="project" value="TreeGrafter"/>
</dbReference>
<dbReference type="Proteomes" id="UP000001508">
    <property type="component" value="Chromosome"/>
</dbReference>
<protein>
    <submittedName>
        <fullName evidence="1">Amine oxidase</fullName>
    </submittedName>
</protein>
<dbReference type="GO" id="GO:0050660">
    <property type="term" value="F:flavin adenine dinucleotide binding"/>
    <property type="evidence" value="ECO:0007669"/>
    <property type="project" value="TreeGrafter"/>
</dbReference>
<dbReference type="NCBIfam" id="NF005548">
    <property type="entry name" value="PRK07208.1-4"/>
    <property type="match status" value="1"/>
</dbReference>
<dbReference type="Gene3D" id="3.50.50.60">
    <property type="entry name" value="FAD/NAD(P)-binding domain"/>
    <property type="match status" value="1"/>
</dbReference>
<dbReference type="Pfam" id="PF13450">
    <property type="entry name" value="NAD_binding_8"/>
    <property type="match status" value="1"/>
</dbReference>
<dbReference type="InParanoid" id="D6Z047"/>
<dbReference type="STRING" id="589865.DaAHT2_2415"/>
<reference evidence="2" key="1">
    <citation type="submission" date="2010-02" db="EMBL/GenBank/DDBJ databases">
        <title>Complete sequence of Desulfurivibrio alkaliphilus AHT2.</title>
        <authorList>
            <consortium name="US DOE Joint Genome Institute"/>
            <person name="Pitluck S."/>
            <person name="Chertkov O."/>
            <person name="Detter J.C."/>
            <person name="Han C."/>
            <person name="Tapia R."/>
            <person name="Larimer F."/>
            <person name="Land M."/>
            <person name="Hauser L."/>
            <person name="Kyrpides N."/>
            <person name="Mikhailova N."/>
            <person name="Sorokin D.Y."/>
            <person name="Muyzer G."/>
            <person name="Woyke T."/>
        </authorList>
    </citation>
    <scope>NUCLEOTIDE SEQUENCE [LARGE SCALE GENOMIC DNA]</scope>
    <source>
        <strain evidence="2">DSM 19089 / UNIQEM U267 / AHT2</strain>
    </source>
</reference>
<dbReference type="OrthoDB" id="9772594at2"/>
<dbReference type="AlphaFoldDB" id="D6Z047"/>
<dbReference type="GO" id="GO:0008767">
    <property type="term" value="F:UDP-galactopyranose mutase activity"/>
    <property type="evidence" value="ECO:0007669"/>
    <property type="project" value="TreeGrafter"/>
</dbReference>
<dbReference type="HOGENOM" id="CLU_026719_1_0_7"/>
<dbReference type="KEGG" id="dak:DaAHT2_2415"/>
<evidence type="ECO:0000313" key="2">
    <source>
        <dbReference type="Proteomes" id="UP000001508"/>
    </source>
</evidence>
<dbReference type="eggNOG" id="COG1232">
    <property type="taxonomic scope" value="Bacteria"/>
</dbReference>
<dbReference type="EMBL" id="CP001940">
    <property type="protein sequence ID" value="ADH87080.1"/>
    <property type="molecule type" value="Genomic_DNA"/>
</dbReference>
<sequence>MSAPSPPKRRAIIIGAGPAGLTAALELLRQTDITPLILEASPHIGGISRTENYRGNRIDIGGHRFFSRSQKIMEWWQEIMPPQGAPARDDRALGRDLADLLTAGGPDPEQTDLVMLQRFRLSRILHRRRFLDYPLAVGLPLVRALGVGRLLLILLSYLRAHLFPIREEQNLEDFFINRFGYRLYATFFKDYTEKVWGRPCREIPAEWGAQRVKGLSVAGAVKHALRFLLTSPRVRHRQKVETSLIHHFLYPKLGPGQLWEEVAKRVTEQGGELLTGRQVVGISTSGKRVTGVRVRNLADGTEYTEEAEFCFSTMPVRDLIAALDQTPPKIRELGRGLVYRDFLTIGLLLSRMSGTPAGKQNSQNHRAATDKLLPDNWIYIQEHDVRLGRLQIFNNWSPYLVHDSNTVWVGLEYFCNEGDDLWSMADRQLQQLGVEEMSRLGFITPADVLDGVVIRQPKAYPAYFGTYHQFHEIRDFTDRLENLFLIGRNGMHRYNNMDHSMLAAMAAVTAAKNGDTDKQAIWEVNSEEEYHEQ</sequence>
<evidence type="ECO:0000313" key="1">
    <source>
        <dbReference type="EMBL" id="ADH87080.1"/>
    </source>
</evidence>